<accession>A0ACC2CXL4</accession>
<proteinExistence type="predicted"/>
<protein>
    <submittedName>
        <fullName evidence="1">Uncharacterized protein</fullName>
    </submittedName>
</protein>
<dbReference type="Proteomes" id="UP001162992">
    <property type="component" value="Chromosome 8"/>
</dbReference>
<evidence type="ECO:0000313" key="2">
    <source>
        <dbReference type="Proteomes" id="UP001162992"/>
    </source>
</evidence>
<comment type="caution">
    <text evidence="1">The sequence shown here is derived from an EMBL/GenBank/DDBJ whole genome shotgun (WGS) entry which is preliminary data.</text>
</comment>
<gene>
    <name evidence="1" type="ORF">O6H91_08G051600</name>
</gene>
<organism evidence="1 2">
    <name type="scientific">Diphasiastrum complanatum</name>
    <name type="common">Issler's clubmoss</name>
    <name type="synonym">Lycopodium complanatum</name>
    <dbReference type="NCBI Taxonomy" id="34168"/>
    <lineage>
        <taxon>Eukaryota</taxon>
        <taxon>Viridiplantae</taxon>
        <taxon>Streptophyta</taxon>
        <taxon>Embryophyta</taxon>
        <taxon>Tracheophyta</taxon>
        <taxon>Lycopodiopsida</taxon>
        <taxon>Lycopodiales</taxon>
        <taxon>Lycopodiaceae</taxon>
        <taxon>Lycopodioideae</taxon>
        <taxon>Diphasiastrum</taxon>
    </lineage>
</organism>
<keyword evidence="2" id="KW-1185">Reference proteome</keyword>
<reference evidence="2" key="1">
    <citation type="journal article" date="2024" name="Proc. Natl. Acad. Sci. U.S.A.">
        <title>Extraordinary preservation of gene collinearity over three hundred million years revealed in homosporous lycophytes.</title>
        <authorList>
            <person name="Li C."/>
            <person name="Wickell D."/>
            <person name="Kuo L.Y."/>
            <person name="Chen X."/>
            <person name="Nie B."/>
            <person name="Liao X."/>
            <person name="Peng D."/>
            <person name="Ji J."/>
            <person name="Jenkins J."/>
            <person name="Williams M."/>
            <person name="Shu S."/>
            <person name="Plott C."/>
            <person name="Barry K."/>
            <person name="Rajasekar S."/>
            <person name="Grimwood J."/>
            <person name="Han X."/>
            <person name="Sun S."/>
            <person name="Hou Z."/>
            <person name="He W."/>
            <person name="Dai G."/>
            <person name="Sun C."/>
            <person name="Schmutz J."/>
            <person name="Leebens-Mack J.H."/>
            <person name="Li F.W."/>
            <person name="Wang L."/>
        </authorList>
    </citation>
    <scope>NUCLEOTIDE SEQUENCE [LARGE SCALE GENOMIC DNA]</scope>
    <source>
        <strain evidence="2">cv. PW_Plant_1</strain>
    </source>
</reference>
<dbReference type="EMBL" id="CM055099">
    <property type="protein sequence ID" value="KAJ7546724.1"/>
    <property type="molecule type" value="Genomic_DNA"/>
</dbReference>
<sequence length="570" mass="62087">MAMEDDGIIEPSFFDVIVLGTGLPECILAAAAAAAGKSVLHMDSWDFYGSFWSSLPLHHFSSFLSTGCRLSPPIPPIANPASSPSSSAPQSLHLPDTSIEQVAASGSSLKELEAVVLHDTDANCSGSSSGIVSRSSFSKASETELDGLGLKAIPINNEASIYADVSVSEYGNSLYTASRAYNLDLAGPKLLLCGDSFVDLLLRSKTNNYLEFKSIEATYIWSGGGLVAVPSSRADVFKDRSLNLREKRLLMRFFKLVSDFAASSSDGSNFELSAIELESPFVDFLRQQELPASIQAMILYAIALADDDQEQQSEDSFKRVTVREGLERLALYLSSVSRFPNALGAFLYPLYGQGELAQAFCRSAAVKGALYVLRRSVDAILMEKDKSQYKGIRTGSGQILYSQKLVIGPCLLSLENFSNLMSFQQGLEASGHGFHTCRTTESSSSPVCSGSRCWKVARFVCITDSSLQPDQHNILMVFPPRSLSGTFSSVVRALQLSSNTSVCPEGRFVVQFSTLCLHSKRQRRLFSQLLRLCSGLRIVLVIVTSKELGKNTSNLVQKPKILWSSFMFNL</sequence>
<evidence type="ECO:0000313" key="1">
    <source>
        <dbReference type="EMBL" id="KAJ7546724.1"/>
    </source>
</evidence>
<name>A0ACC2CXL4_DIPCM</name>